<feature type="region of interest" description="Disordered" evidence="1">
    <location>
        <begin position="563"/>
        <end position="582"/>
    </location>
</feature>
<keyword evidence="3" id="KW-1185">Reference proteome</keyword>
<feature type="compositionally biased region" description="Polar residues" evidence="1">
    <location>
        <begin position="308"/>
        <end position="330"/>
    </location>
</feature>
<feature type="compositionally biased region" description="Low complexity" evidence="1">
    <location>
        <begin position="563"/>
        <end position="578"/>
    </location>
</feature>
<feature type="compositionally biased region" description="Polar residues" evidence="1">
    <location>
        <begin position="416"/>
        <end position="437"/>
    </location>
</feature>
<accession>A0A5N5WVK4</accession>
<organism evidence="2 3">
    <name type="scientific">Aspergillus leporis</name>
    <dbReference type="NCBI Taxonomy" id="41062"/>
    <lineage>
        <taxon>Eukaryota</taxon>
        <taxon>Fungi</taxon>
        <taxon>Dikarya</taxon>
        <taxon>Ascomycota</taxon>
        <taxon>Pezizomycotina</taxon>
        <taxon>Eurotiomycetes</taxon>
        <taxon>Eurotiomycetidae</taxon>
        <taxon>Eurotiales</taxon>
        <taxon>Aspergillaceae</taxon>
        <taxon>Aspergillus</taxon>
        <taxon>Aspergillus subgen. Circumdati</taxon>
    </lineage>
</organism>
<evidence type="ECO:0000313" key="3">
    <source>
        <dbReference type="Proteomes" id="UP000326565"/>
    </source>
</evidence>
<gene>
    <name evidence="2" type="ORF">BDV29DRAFT_192599</name>
</gene>
<feature type="compositionally biased region" description="Low complexity" evidence="1">
    <location>
        <begin position="88"/>
        <end position="97"/>
    </location>
</feature>
<reference evidence="2 3" key="1">
    <citation type="submission" date="2019-04" db="EMBL/GenBank/DDBJ databases">
        <title>Friends and foes A comparative genomics study of 23 Aspergillus species from section Flavi.</title>
        <authorList>
            <consortium name="DOE Joint Genome Institute"/>
            <person name="Kjaerbolling I."/>
            <person name="Vesth T."/>
            <person name="Frisvad J.C."/>
            <person name="Nybo J.L."/>
            <person name="Theobald S."/>
            <person name="Kildgaard S."/>
            <person name="Isbrandt T."/>
            <person name="Kuo A."/>
            <person name="Sato A."/>
            <person name="Lyhne E.K."/>
            <person name="Kogle M.E."/>
            <person name="Wiebenga A."/>
            <person name="Kun R.S."/>
            <person name="Lubbers R.J."/>
            <person name="Makela M.R."/>
            <person name="Barry K."/>
            <person name="Chovatia M."/>
            <person name="Clum A."/>
            <person name="Daum C."/>
            <person name="Haridas S."/>
            <person name="He G."/>
            <person name="LaButti K."/>
            <person name="Lipzen A."/>
            <person name="Mondo S."/>
            <person name="Riley R."/>
            <person name="Salamov A."/>
            <person name="Simmons B.A."/>
            <person name="Magnuson J.K."/>
            <person name="Henrissat B."/>
            <person name="Mortensen U.H."/>
            <person name="Larsen T.O."/>
            <person name="Devries R.P."/>
            <person name="Grigoriev I.V."/>
            <person name="Machida M."/>
            <person name="Baker S.E."/>
            <person name="Andersen M.R."/>
        </authorList>
    </citation>
    <scope>NUCLEOTIDE SEQUENCE [LARGE SCALE GENOMIC DNA]</scope>
    <source>
        <strain evidence="2 3">CBS 151.66</strain>
    </source>
</reference>
<dbReference type="Proteomes" id="UP000326565">
    <property type="component" value="Unassembled WGS sequence"/>
</dbReference>
<feature type="compositionally biased region" description="Polar residues" evidence="1">
    <location>
        <begin position="593"/>
        <end position="604"/>
    </location>
</feature>
<feature type="region of interest" description="Disordered" evidence="1">
    <location>
        <begin position="368"/>
        <end position="391"/>
    </location>
</feature>
<evidence type="ECO:0000313" key="2">
    <source>
        <dbReference type="EMBL" id="KAB8072319.1"/>
    </source>
</evidence>
<proteinExistence type="predicted"/>
<dbReference type="EMBL" id="ML732250">
    <property type="protein sequence ID" value="KAB8072319.1"/>
    <property type="molecule type" value="Genomic_DNA"/>
</dbReference>
<feature type="region of interest" description="Disordered" evidence="1">
    <location>
        <begin position="592"/>
        <end position="619"/>
    </location>
</feature>
<feature type="compositionally biased region" description="Basic and acidic residues" evidence="1">
    <location>
        <begin position="669"/>
        <end position="679"/>
    </location>
</feature>
<feature type="region of interest" description="Disordered" evidence="1">
    <location>
        <begin position="125"/>
        <end position="146"/>
    </location>
</feature>
<protein>
    <submittedName>
        <fullName evidence="2">Uncharacterized protein</fullName>
    </submittedName>
</protein>
<feature type="compositionally biased region" description="Basic and acidic residues" evidence="1">
    <location>
        <begin position="54"/>
        <end position="68"/>
    </location>
</feature>
<feature type="region of interest" description="Disordered" evidence="1">
    <location>
        <begin position="413"/>
        <end position="440"/>
    </location>
</feature>
<dbReference type="AlphaFoldDB" id="A0A5N5WVK4"/>
<feature type="region of interest" description="Disordered" evidence="1">
    <location>
        <begin position="303"/>
        <end position="338"/>
    </location>
</feature>
<feature type="region of interest" description="Disordered" evidence="1">
    <location>
        <begin position="505"/>
        <end position="526"/>
    </location>
</feature>
<evidence type="ECO:0000256" key="1">
    <source>
        <dbReference type="SAM" id="MobiDB-lite"/>
    </source>
</evidence>
<sequence>MHPSMFLSASDRLRRSKSSRSIRRSHQSSGSGEPFDPDIARQHATVAASLAMRRSTERSSTDSHRSYDRLGGPGSMAVPQRRHRPGSDTDASDTASTVTMQRPQVSIASDVENSKDDHFSLAALPPINEFGGLDGRNSSQPSSYRRLRKSRSMFAAGQRFSRAPYGASSRGYGYSTTDKAQGLESRARSFSSSIKRGIKRALGLSKPVAEHSEAQRSPLSEKASQILPISRKDGAYSIEHGRDAVCPDRLATFNAPSTVRSIRSSESLASSCSRVTSWADSTVANTIVTRKAGEQTHLSIIDERGDSKQNLSLLTPGNSPRQECPSTSGSVIPERSIDSKRLTQDTEEEIVLGQVREHRAVPTRASSLYPHSSRQTIRRVPTPGGTTTPQKCPAMVDIRSAPEDNIRSIIAAGPQGSVTPDSPSVYSRTTSVESPTAASHEPGVATIYESQRHSSSEQWMQSQMARIENLTPTREHYREDAQLYDEPANLPRRALCRDLQEDDGILASQPEGSDHGGRSAKREPTTTYKIRAGSNFSRPFSRSPSVRTMVTVSKEYAFGAAASSSTPIPVSPTITRSSGEQSFSVGRIRGRVDQSTTSPMQSRPINRLWMPESPTPKREAREISQGLTLSGKRGRYSAKWSPGQDTRGLPFRSSRYRDSVRFTNENLRADDGYSGRKEPYMLSQDTYSPMSSKRMVELFLNSRRQQLGTEMSDDSAPDGAFL</sequence>
<dbReference type="OrthoDB" id="9975114at2759"/>
<feature type="compositionally biased region" description="Basic and acidic residues" evidence="1">
    <location>
        <begin position="512"/>
        <end position="524"/>
    </location>
</feature>
<feature type="region of interest" description="Disordered" evidence="1">
    <location>
        <begin position="669"/>
        <end position="688"/>
    </location>
</feature>
<feature type="compositionally biased region" description="Basic residues" evidence="1">
    <location>
        <begin position="14"/>
        <end position="26"/>
    </location>
</feature>
<feature type="region of interest" description="Disordered" evidence="1">
    <location>
        <begin position="1"/>
        <end position="104"/>
    </location>
</feature>
<name>A0A5N5WVK4_9EURO</name>